<accession>A0ABS6FE90</accession>
<dbReference type="Pfam" id="PF00561">
    <property type="entry name" value="Abhydrolase_1"/>
    <property type="match status" value="1"/>
</dbReference>
<dbReference type="Proteomes" id="UP000783742">
    <property type="component" value="Unassembled WGS sequence"/>
</dbReference>
<dbReference type="PANTHER" id="PTHR43798:SF31">
    <property type="entry name" value="AB HYDROLASE SUPERFAMILY PROTEIN YCLE"/>
    <property type="match status" value="1"/>
</dbReference>
<sequence length="256" mass="29056">MKVNKDFVEINNIKTAYIKRDGGDRVVVILHGWGAFIESIMPIVNSIPMDYTVYAYDAPGFGDSDNPTEVMGTYDYYKFLLAFLEKFNIKKATFIGHSFGGKTLTILGSKNKNLIEKLIIIDASGVIPKRKLSYYIKVYSFKLAKKIYMLTHGNDKESLKKFYKSHGSDDYQAADGIMRKCFVKVVNESTREEFKNIDAETLLIWGENDDATPLYMGEIFEKEIKNSGLVVLKNAGHYSYLDDYGTFNAVINNFLG</sequence>
<dbReference type="EMBL" id="JAHLQO010000001">
    <property type="protein sequence ID" value="MBU5668373.1"/>
    <property type="molecule type" value="Genomic_DNA"/>
</dbReference>
<proteinExistence type="predicted"/>
<dbReference type="PANTHER" id="PTHR43798">
    <property type="entry name" value="MONOACYLGLYCEROL LIPASE"/>
    <property type="match status" value="1"/>
</dbReference>
<name>A0ABS6FE90_9FIRM</name>
<dbReference type="InterPro" id="IPR050266">
    <property type="entry name" value="AB_hydrolase_sf"/>
</dbReference>
<evidence type="ECO:0000259" key="2">
    <source>
        <dbReference type="Pfam" id="PF00561"/>
    </source>
</evidence>
<protein>
    <submittedName>
        <fullName evidence="3">Alpha/beta hydrolase</fullName>
    </submittedName>
</protein>
<dbReference type="GO" id="GO:0016787">
    <property type="term" value="F:hydrolase activity"/>
    <property type="evidence" value="ECO:0007669"/>
    <property type="project" value="UniProtKB-KW"/>
</dbReference>
<reference evidence="3 4" key="1">
    <citation type="submission" date="2021-06" db="EMBL/GenBank/DDBJ databases">
        <authorList>
            <person name="Sun Q."/>
            <person name="Li D."/>
        </authorList>
    </citation>
    <scope>NUCLEOTIDE SEQUENCE [LARGE SCALE GENOMIC DNA]</scope>
    <source>
        <strain evidence="3 4">MSJ-1</strain>
    </source>
</reference>
<evidence type="ECO:0000256" key="1">
    <source>
        <dbReference type="ARBA" id="ARBA00022801"/>
    </source>
</evidence>
<evidence type="ECO:0000313" key="3">
    <source>
        <dbReference type="EMBL" id="MBU5668373.1"/>
    </source>
</evidence>
<organism evidence="3 4">
    <name type="scientific">Peptoniphilus ovalis</name>
    <dbReference type="NCBI Taxonomy" id="2841503"/>
    <lineage>
        <taxon>Bacteria</taxon>
        <taxon>Bacillati</taxon>
        <taxon>Bacillota</taxon>
        <taxon>Tissierellia</taxon>
        <taxon>Tissierellales</taxon>
        <taxon>Peptoniphilaceae</taxon>
        <taxon>Peptoniphilus</taxon>
    </lineage>
</organism>
<keyword evidence="1 3" id="KW-0378">Hydrolase</keyword>
<feature type="domain" description="AB hydrolase-1" evidence="2">
    <location>
        <begin position="26"/>
        <end position="243"/>
    </location>
</feature>
<evidence type="ECO:0000313" key="4">
    <source>
        <dbReference type="Proteomes" id="UP000783742"/>
    </source>
</evidence>
<dbReference type="InterPro" id="IPR000073">
    <property type="entry name" value="AB_hydrolase_1"/>
</dbReference>
<comment type="caution">
    <text evidence="3">The sequence shown here is derived from an EMBL/GenBank/DDBJ whole genome shotgun (WGS) entry which is preliminary data.</text>
</comment>
<keyword evidence="4" id="KW-1185">Reference proteome</keyword>
<dbReference type="RefSeq" id="WP_216548080.1">
    <property type="nucleotide sequence ID" value="NZ_JAHLQO010000001.1"/>
</dbReference>
<gene>
    <name evidence="3" type="ORF">KQI68_00815</name>
</gene>